<dbReference type="Pfam" id="PF00069">
    <property type="entry name" value="Pkinase"/>
    <property type="match status" value="1"/>
</dbReference>
<keyword evidence="5" id="KW-1185">Reference proteome</keyword>
<sequence length="1024" mass="117059">MMEEHAAHNYTVENVVGCHVEDSVTFWAQDINRQDDILKASCALAEICPQANPVFGNPDLTKIYGGCFSEDKCWYRCKVLKVISNEKCQVLYIDYGNSEILSRSEIVEIPAQFQFPCVAQRYVLSDLQIRVTQDLNLFDQGRKFLNTLIFEKEIKIRCKSTRPDGTIVVQAECGVLDVGEEVAKKGFAERCQSPTKRNNCETKKDSLLYQPRNSESSDPLWGARGSPLPSRRPKGGFGDHVPPLNGRNESNSVNDLSILSREKMAASNNIRLLNTSLEKIKQEQEIIEENEKLKLEKEALEKENQNLIHQHEELELKVQKLTHDLQEEIKAKKESLMYLDSVLPRYIGTTMRSLATKFEKIKETRQDSMSARFGEDLSEAVKVVTAGCLAAPFFLETLEKTWIDYNSSQEEIRLCKDGEKVQSLILRRNEVQQKLYSAMKDFIAEVNDLPLLERRETLQELQSSLEVVYGKNSLPEAESSEGAFEKFFEWKNVKLQEFNQVRNATDTSLQNLKNCFSKIIQCFDMNSDTFLKPEDATANMDEVLKNSELAITQELDIFLTEQDEVDKKIILNVYSEVMQKIHQEQQLLSTVYQKYLNSVELKQQIVEWLGTSPNIDELLLIKKKMKNIKAQLRWKLVERNNLEESDDYSEPEVAKIKEEITELRNELFQEVYKEQEEYEKLNHLAQKWFPELPLLYPEAGIQRYMTSGGLLTVSLERDLLDAEPMKELSTKRPVVCSEVRGQKVLLKGYTVDMNTETEVIERAAQYHKVWRELKEESGLMQLMFLFLCKFDPVAYLMVPYYAGASLAVLQTTMPLTPEETWKVMKGVARGLYSLHTAGIIHGSLHNKNVFAINREQGIVGDFDFTKSEWQRTLLNSSELKGLSLTPPEVKEGQPPSPASDIYAFGCLLYWLLSGNKGFKINKDGTPEIDGLIMDGKAKSLLMNLLCCNSRMTSEQLLNDSYFLSPNVVPLPLADEQAECGNSRETAEDKMVSDVQQGEEEELVETREPDDCEGEESMESQTKQD</sequence>
<dbReference type="CDD" id="cd20430">
    <property type="entry name" value="Tudor_TDRD8"/>
    <property type="match status" value="1"/>
</dbReference>
<dbReference type="SMART" id="SM00220">
    <property type="entry name" value="S_TKc"/>
    <property type="match status" value="1"/>
</dbReference>
<dbReference type="GO" id="GO:0005634">
    <property type="term" value="C:nucleus"/>
    <property type="evidence" value="ECO:0007669"/>
    <property type="project" value="TreeGrafter"/>
</dbReference>
<dbReference type="SUPFAM" id="SSF56112">
    <property type="entry name" value="Protein kinase-like (PK-like)"/>
    <property type="match status" value="1"/>
</dbReference>
<evidence type="ECO:0000259" key="3">
    <source>
        <dbReference type="PROSITE" id="PS50011"/>
    </source>
</evidence>
<keyword evidence="6 7" id="KW-0418">Kinase</keyword>
<dbReference type="SMART" id="SM00333">
    <property type="entry name" value="TUDOR"/>
    <property type="match status" value="1"/>
</dbReference>
<evidence type="ECO:0000259" key="4">
    <source>
        <dbReference type="PROSITE" id="PS50304"/>
    </source>
</evidence>
<dbReference type="Pfam" id="PF00567">
    <property type="entry name" value="TUDOR"/>
    <property type="match status" value="1"/>
</dbReference>
<dbReference type="Gene3D" id="2.40.50.90">
    <property type="match status" value="1"/>
</dbReference>
<protein>
    <submittedName>
        <fullName evidence="6 7">Serine/threonine-protein kinase 31 isoform X1</fullName>
    </submittedName>
</protein>
<feature type="coiled-coil region" evidence="1">
    <location>
        <begin position="263"/>
        <end position="331"/>
    </location>
</feature>
<dbReference type="RefSeq" id="XP_020636680.2">
    <property type="nucleotide sequence ID" value="XM_020781021.2"/>
</dbReference>
<dbReference type="InterPro" id="IPR035437">
    <property type="entry name" value="SNase_OB-fold_sf"/>
</dbReference>
<feature type="domain" description="Protein kinase" evidence="3">
    <location>
        <begin position="699"/>
        <end position="962"/>
    </location>
</feature>
<dbReference type="InterPro" id="IPR000719">
    <property type="entry name" value="Prot_kinase_dom"/>
</dbReference>
<dbReference type="OrthoDB" id="10023235at2759"/>
<feature type="region of interest" description="Disordered" evidence="2">
    <location>
        <begin position="202"/>
        <end position="252"/>
    </location>
</feature>
<evidence type="ECO:0000313" key="6">
    <source>
        <dbReference type="RefSeq" id="XP_020636672.2"/>
    </source>
</evidence>
<dbReference type="PANTHER" id="PTHR24345">
    <property type="entry name" value="SERINE/THREONINE-PROTEIN KINASE PLK"/>
    <property type="match status" value="1"/>
</dbReference>
<dbReference type="CTD" id="56164"/>
<feature type="domain" description="Tudor" evidence="4">
    <location>
        <begin position="57"/>
        <end position="116"/>
    </location>
</feature>
<evidence type="ECO:0000256" key="1">
    <source>
        <dbReference type="SAM" id="Coils"/>
    </source>
</evidence>
<proteinExistence type="predicted"/>
<dbReference type="PROSITE" id="PS50011">
    <property type="entry name" value="PROTEIN_KINASE_DOM"/>
    <property type="match status" value="1"/>
</dbReference>
<dbReference type="InterPro" id="IPR047383">
    <property type="entry name" value="Tudor_TDRD8"/>
</dbReference>
<dbReference type="SUPFAM" id="SSF63748">
    <property type="entry name" value="Tudor/PWWP/MBT"/>
    <property type="match status" value="1"/>
</dbReference>
<dbReference type="InterPro" id="IPR011009">
    <property type="entry name" value="Kinase-like_dom_sf"/>
</dbReference>
<dbReference type="GO" id="GO:0005524">
    <property type="term" value="F:ATP binding"/>
    <property type="evidence" value="ECO:0007669"/>
    <property type="project" value="InterPro"/>
</dbReference>
<organism evidence="5 6">
    <name type="scientific">Pogona vitticeps</name>
    <name type="common">central bearded dragon</name>
    <dbReference type="NCBI Taxonomy" id="103695"/>
    <lineage>
        <taxon>Eukaryota</taxon>
        <taxon>Metazoa</taxon>
        <taxon>Chordata</taxon>
        <taxon>Craniata</taxon>
        <taxon>Vertebrata</taxon>
        <taxon>Euteleostomi</taxon>
        <taxon>Lepidosauria</taxon>
        <taxon>Squamata</taxon>
        <taxon>Bifurcata</taxon>
        <taxon>Unidentata</taxon>
        <taxon>Episquamata</taxon>
        <taxon>Toxicofera</taxon>
        <taxon>Iguania</taxon>
        <taxon>Acrodonta</taxon>
        <taxon>Agamidae</taxon>
        <taxon>Amphibolurinae</taxon>
        <taxon>Pogona</taxon>
    </lineage>
</organism>
<dbReference type="KEGG" id="pvt:110072556"/>
<evidence type="ECO:0000256" key="2">
    <source>
        <dbReference type="SAM" id="MobiDB-lite"/>
    </source>
</evidence>
<dbReference type="RefSeq" id="XP_020636672.2">
    <property type="nucleotide sequence ID" value="XM_020781013.2"/>
</dbReference>
<reference evidence="6 7" key="1">
    <citation type="submission" date="2025-05" db="UniProtKB">
        <authorList>
            <consortium name="RefSeq"/>
        </authorList>
    </citation>
    <scope>IDENTIFICATION</scope>
</reference>
<name>A0A6J0SJW6_9SAUR</name>
<dbReference type="AlphaFoldDB" id="A0A6J0SJW6"/>
<keyword evidence="1" id="KW-0175">Coiled coil</keyword>
<accession>A0A6J0SJW6</accession>
<dbReference type="InterPro" id="IPR002999">
    <property type="entry name" value="Tudor"/>
</dbReference>
<feature type="region of interest" description="Disordered" evidence="2">
    <location>
        <begin position="978"/>
        <end position="1024"/>
    </location>
</feature>
<evidence type="ECO:0000313" key="5">
    <source>
        <dbReference type="Proteomes" id="UP001652642"/>
    </source>
</evidence>
<dbReference type="Gene3D" id="2.30.30.140">
    <property type="match status" value="1"/>
</dbReference>
<dbReference type="GO" id="GO:0004672">
    <property type="term" value="F:protein kinase activity"/>
    <property type="evidence" value="ECO:0007669"/>
    <property type="project" value="InterPro"/>
</dbReference>
<gene>
    <name evidence="6 7" type="primary">STK31</name>
</gene>
<dbReference type="Proteomes" id="UP001652642">
    <property type="component" value="Chromosome 6"/>
</dbReference>
<dbReference type="GeneID" id="110072556"/>
<keyword evidence="6 7" id="KW-0808">Transferase</keyword>
<evidence type="ECO:0000313" key="7">
    <source>
        <dbReference type="RefSeq" id="XP_020636680.2"/>
    </source>
</evidence>
<dbReference type="PROSITE" id="PS50304">
    <property type="entry name" value="TUDOR"/>
    <property type="match status" value="1"/>
</dbReference>
<dbReference type="Gene3D" id="1.10.510.10">
    <property type="entry name" value="Transferase(Phosphotransferase) domain 1"/>
    <property type="match status" value="1"/>
</dbReference>